<comment type="function">
    <text evidence="7">Catalyzes the phosphorylation of the 3'-hydroxyl group of dephosphocoenzyme A to form coenzyme A.</text>
</comment>
<dbReference type="Pfam" id="PF01121">
    <property type="entry name" value="CoaE"/>
    <property type="match status" value="1"/>
</dbReference>
<dbReference type="SUPFAM" id="SSF81301">
    <property type="entry name" value="Nucleotidyltransferase"/>
    <property type="match status" value="1"/>
</dbReference>
<evidence type="ECO:0000256" key="6">
    <source>
        <dbReference type="ARBA" id="ARBA00022993"/>
    </source>
</evidence>
<dbReference type="PROSITE" id="PS51219">
    <property type="entry name" value="DPCK"/>
    <property type="match status" value="1"/>
</dbReference>
<protein>
    <recommendedName>
        <fullName evidence="7 8">Dephospho-CoA kinase</fullName>
        <ecNumber evidence="7 8">2.7.1.24</ecNumber>
    </recommendedName>
    <alternativeName>
        <fullName evidence="7">Dephosphocoenzyme A kinase</fullName>
    </alternativeName>
</protein>
<dbReference type="AlphaFoldDB" id="A0A9X4RG41"/>
<dbReference type="CDD" id="cd02022">
    <property type="entry name" value="DPCK"/>
    <property type="match status" value="1"/>
</dbReference>
<comment type="similarity">
    <text evidence="2">In the C-terminal section; belongs to the UPF0157 (GrpB) family.</text>
</comment>
<dbReference type="InterPro" id="IPR001977">
    <property type="entry name" value="Depp_CoAkinase"/>
</dbReference>
<evidence type="ECO:0000313" key="9">
    <source>
        <dbReference type="EMBL" id="MDG3013626.1"/>
    </source>
</evidence>
<dbReference type="GO" id="GO:0004140">
    <property type="term" value="F:dephospho-CoA kinase activity"/>
    <property type="evidence" value="ECO:0007669"/>
    <property type="project" value="UniProtKB-UniRule"/>
</dbReference>
<keyword evidence="7 9" id="KW-0808">Transferase</keyword>
<name>A0A9X4RG41_9ACTN</name>
<dbReference type="InterPro" id="IPR007344">
    <property type="entry name" value="GrpB/CoaE"/>
</dbReference>
<dbReference type="GO" id="GO:0015937">
    <property type="term" value="P:coenzyme A biosynthetic process"/>
    <property type="evidence" value="ECO:0007669"/>
    <property type="project" value="UniProtKB-UniRule"/>
</dbReference>
<dbReference type="Pfam" id="PF04229">
    <property type="entry name" value="GrpB"/>
    <property type="match status" value="1"/>
</dbReference>
<comment type="pathway">
    <text evidence="7">Cofactor biosynthesis; coenzyme A biosynthesis; CoA from (R)-pantothenate: step 5/5.</text>
</comment>
<evidence type="ECO:0000256" key="7">
    <source>
        <dbReference type="HAMAP-Rule" id="MF_00376"/>
    </source>
</evidence>
<accession>A0A9X4RG41</accession>
<dbReference type="NCBIfam" id="NF002879">
    <property type="entry name" value="PRK03333.1"/>
    <property type="match status" value="1"/>
</dbReference>
<evidence type="ECO:0000256" key="3">
    <source>
        <dbReference type="ARBA" id="ARBA00022490"/>
    </source>
</evidence>
<keyword evidence="7 9" id="KW-0418">Kinase</keyword>
<evidence type="ECO:0000256" key="1">
    <source>
        <dbReference type="ARBA" id="ARBA00008826"/>
    </source>
</evidence>
<reference evidence="9" key="1">
    <citation type="submission" date="2022-08" db="EMBL/GenBank/DDBJ databases">
        <title>Genome analysis of Corynebacteriales strain.</title>
        <authorList>
            <person name="Lee S.D."/>
        </authorList>
    </citation>
    <scope>NUCLEOTIDE SEQUENCE</scope>
    <source>
        <strain evidence="9">D3-21</strain>
    </source>
</reference>
<keyword evidence="6 7" id="KW-0173">Coenzyme A biosynthesis</keyword>
<dbReference type="Gene3D" id="3.40.50.300">
    <property type="entry name" value="P-loop containing nucleotide triphosphate hydrolases"/>
    <property type="match status" value="1"/>
</dbReference>
<gene>
    <name evidence="7 9" type="primary">coaE</name>
    <name evidence="9" type="ORF">NVS88_03530</name>
</gene>
<dbReference type="InterPro" id="IPR027417">
    <property type="entry name" value="P-loop_NTPase"/>
</dbReference>
<dbReference type="PANTHER" id="PTHR10695:SF46">
    <property type="entry name" value="BIFUNCTIONAL COENZYME A SYNTHASE-RELATED"/>
    <property type="match status" value="1"/>
</dbReference>
<comment type="caution">
    <text evidence="9">The sequence shown here is derived from an EMBL/GenBank/DDBJ whole genome shotgun (WGS) entry which is preliminary data.</text>
</comment>
<proteinExistence type="inferred from homology"/>
<evidence type="ECO:0000256" key="5">
    <source>
        <dbReference type="ARBA" id="ARBA00022840"/>
    </source>
</evidence>
<dbReference type="RefSeq" id="WP_277834722.1">
    <property type="nucleotide sequence ID" value="NZ_JAAIVF010000006.1"/>
</dbReference>
<keyword evidence="3 7" id="KW-0963">Cytoplasm</keyword>
<evidence type="ECO:0000313" key="10">
    <source>
        <dbReference type="Proteomes" id="UP001152755"/>
    </source>
</evidence>
<comment type="subcellular location">
    <subcellularLocation>
        <location evidence="7">Cytoplasm</location>
    </subcellularLocation>
</comment>
<dbReference type="NCBIfam" id="TIGR00152">
    <property type="entry name" value="dephospho-CoA kinase"/>
    <property type="match status" value="1"/>
</dbReference>
<dbReference type="PANTHER" id="PTHR10695">
    <property type="entry name" value="DEPHOSPHO-COA KINASE-RELATED"/>
    <property type="match status" value="1"/>
</dbReference>
<dbReference type="Proteomes" id="UP001152755">
    <property type="component" value="Unassembled WGS sequence"/>
</dbReference>
<dbReference type="Gene3D" id="3.30.460.10">
    <property type="entry name" value="Beta Polymerase, domain 2"/>
    <property type="match status" value="1"/>
</dbReference>
<comment type="catalytic activity">
    <reaction evidence="7">
        <text>3'-dephospho-CoA + ATP = ADP + CoA + H(+)</text>
        <dbReference type="Rhea" id="RHEA:18245"/>
        <dbReference type="ChEBI" id="CHEBI:15378"/>
        <dbReference type="ChEBI" id="CHEBI:30616"/>
        <dbReference type="ChEBI" id="CHEBI:57287"/>
        <dbReference type="ChEBI" id="CHEBI:57328"/>
        <dbReference type="ChEBI" id="CHEBI:456216"/>
        <dbReference type="EC" id="2.7.1.24"/>
    </reaction>
</comment>
<keyword evidence="5 7" id="KW-0067">ATP-binding</keyword>
<dbReference type="InterPro" id="IPR043519">
    <property type="entry name" value="NT_sf"/>
</dbReference>
<organism evidence="9 10">
    <name type="scientific">Speluncibacter jeojiensis</name>
    <dbReference type="NCBI Taxonomy" id="2710754"/>
    <lineage>
        <taxon>Bacteria</taxon>
        <taxon>Bacillati</taxon>
        <taxon>Actinomycetota</taxon>
        <taxon>Actinomycetes</taxon>
        <taxon>Mycobacteriales</taxon>
        <taxon>Speluncibacteraceae</taxon>
        <taxon>Speluncibacter</taxon>
    </lineage>
</organism>
<dbReference type="EMBL" id="JANRHA010000001">
    <property type="protein sequence ID" value="MDG3013626.1"/>
    <property type="molecule type" value="Genomic_DNA"/>
</dbReference>
<dbReference type="SUPFAM" id="SSF52540">
    <property type="entry name" value="P-loop containing nucleoside triphosphate hydrolases"/>
    <property type="match status" value="1"/>
</dbReference>
<feature type="binding site" evidence="7">
    <location>
        <begin position="11"/>
        <end position="16"/>
    </location>
    <ligand>
        <name>ATP</name>
        <dbReference type="ChEBI" id="CHEBI:30616"/>
    </ligand>
</feature>
<evidence type="ECO:0000256" key="8">
    <source>
        <dbReference type="NCBIfam" id="TIGR00152"/>
    </source>
</evidence>
<comment type="similarity">
    <text evidence="1">In the N-terminal section; belongs to the CoaE family.</text>
</comment>
<evidence type="ECO:0000256" key="2">
    <source>
        <dbReference type="ARBA" id="ARBA00011058"/>
    </source>
</evidence>
<keyword evidence="10" id="KW-1185">Reference proteome</keyword>
<dbReference type="GO" id="GO:0005524">
    <property type="term" value="F:ATP binding"/>
    <property type="evidence" value="ECO:0007669"/>
    <property type="project" value="UniProtKB-UniRule"/>
</dbReference>
<dbReference type="EC" id="2.7.1.24" evidence="7 8"/>
<dbReference type="GO" id="GO:0005737">
    <property type="term" value="C:cytoplasm"/>
    <property type="evidence" value="ECO:0007669"/>
    <property type="project" value="UniProtKB-SubCell"/>
</dbReference>
<sequence length="391" mass="41223">MLRVGLTGGIGAGKSTVSKALAAKGAVIVDADLIAREVVEPGTPGLAALVEAFGEDILAADGTLDRPGLAAKAFASDEARGRLNAILHPLIGARTAELVEGAGPDAVVVQDIPLLVEGGLAPAFHIVVIVHADVEERIRRLVNFRGIPEADARARVAAQANDDQRRLAADVWLDNTGDPADLAAAVDELWEERLRPYQRNLLTGTPARCSQILVESDPDWARQGERLAARLRAACGDRAVRVDHIGPTAVPGLAARDVIDLQVCVPSMAVADELADVLAAAGFPRQHDRADGDLIDEDLADCLADDPSDGDLRLHGAADPDRPAMIHVRESGSAGEHCALILRDWLRADAATRADYAGSVHSGSTQRQWLQAHREGALAWADAAGWTITAS</sequence>
<keyword evidence="4 7" id="KW-0547">Nucleotide-binding</keyword>
<evidence type="ECO:0000256" key="4">
    <source>
        <dbReference type="ARBA" id="ARBA00022741"/>
    </source>
</evidence>
<comment type="similarity">
    <text evidence="7">Belongs to the CoaE family.</text>
</comment>
<dbReference type="HAMAP" id="MF_00376">
    <property type="entry name" value="Dephospho_CoA_kinase"/>
    <property type="match status" value="1"/>
</dbReference>